<evidence type="ECO:0000313" key="3">
    <source>
        <dbReference type="EMBL" id="CAJ60878.1"/>
    </source>
</evidence>
<keyword evidence="2" id="KW-0812">Transmembrane</keyword>
<sequence length="123" mass="13708">MAPGRPPAPSPGSAPRAPAGRPGQATRRRPTRAEAECVWTIRRGDVRAHRRWAIRTFALTYAAVTLRLWMFVMSAVQIGAGTDPEVAFDRAYHVVPFLCWVPNLLVAQWLLTRPDPTPTARPR</sequence>
<proteinExistence type="predicted"/>
<feature type="region of interest" description="Disordered" evidence="1">
    <location>
        <begin position="1"/>
        <end position="33"/>
    </location>
</feature>
<organism evidence="3 4">
    <name type="scientific">Frankia alni (strain DSM 45986 / CECT 9034 / ACN14a)</name>
    <dbReference type="NCBI Taxonomy" id="326424"/>
    <lineage>
        <taxon>Bacteria</taxon>
        <taxon>Bacillati</taxon>
        <taxon>Actinomycetota</taxon>
        <taxon>Actinomycetes</taxon>
        <taxon>Frankiales</taxon>
        <taxon>Frankiaceae</taxon>
        <taxon>Frankia</taxon>
    </lineage>
</organism>
<dbReference type="HOGENOM" id="CLU_2011884_0_0_11"/>
<dbReference type="Proteomes" id="UP000000657">
    <property type="component" value="Chromosome"/>
</dbReference>
<feature type="transmembrane region" description="Helical" evidence="2">
    <location>
        <begin position="52"/>
        <end position="71"/>
    </location>
</feature>
<gene>
    <name evidence="3" type="ordered locus">FRAAL2229</name>
</gene>
<feature type="compositionally biased region" description="Pro residues" evidence="1">
    <location>
        <begin position="1"/>
        <end position="12"/>
    </location>
</feature>
<dbReference type="STRING" id="326424.FRAAL2229"/>
<dbReference type="EMBL" id="CT573213">
    <property type="protein sequence ID" value="CAJ60878.1"/>
    <property type="molecule type" value="Genomic_DNA"/>
</dbReference>
<dbReference type="Pfam" id="PF10067">
    <property type="entry name" value="DUF2306"/>
    <property type="match status" value="1"/>
</dbReference>
<accession>Q0RNK9</accession>
<name>Q0RNK9_FRAAA</name>
<dbReference type="InterPro" id="IPR018750">
    <property type="entry name" value="DUF2306_membrane"/>
</dbReference>
<feature type="transmembrane region" description="Helical" evidence="2">
    <location>
        <begin position="91"/>
        <end position="111"/>
    </location>
</feature>
<evidence type="ECO:0000313" key="4">
    <source>
        <dbReference type="Proteomes" id="UP000000657"/>
    </source>
</evidence>
<dbReference type="eggNOG" id="COG5395">
    <property type="taxonomic scope" value="Bacteria"/>
</dbReference>
<evidence type="ECO:0000256" key="1">
    <source>
        <dbReference type="SAM" id="MobiDB-lite"/>
    </source>
</evidence>
<evidence type="ECO:0000256" key="2">
    <source>
        <dbReference type="SAM" id="Phobius"/>
    </source>
</evidence>
<keyword evidence="4" id="KW-1185">Reference proteome</keyword>
<dbReference type="KEGG" id="fal:FRAAL2229"/>
<keyword evidence="2" id="KW-0472">Membrane</keyword>
<keyword evidence="2" id="KW-1133">Transmembrane helix</keyword>
<reference evidence="3 4" key="1">
    <citation type="journal article" date="2007" name="Genome Res.">
        <title>Genome characteristics of facultatively symbiotic Frankia sp. strains reflect host range and host plant biogeography.</title>
        <authorList>
            <person name="Normand P."/>
            <person name="Lapierre P."/>
            <person name="Tisa L.S."/>
            <person name="Gogarten J.P."/>
            <person name="Alloisio N."/>
            <person name="Bagnarol E."/>
            <person name="Bassi C.A."/>
            <person name="Berry A.M."/>
            <person name="Bickhart D.M."/>
            <person name="Choisne N."/>
            <person name="Couloux A."/>
            <person name="Cournoyer B."/>
            <person name="Cruveiller S."/>
            <person name="Daubin V."/>
            <person name="Demange N."/>
            <person name="Francino M.P."/>
            <person name="Goltsman E."/>
            <person name="Huang Y."/>
            <person name="Kopp O.R."/>
            <person name="Labarre L."/>
            <person name="Lapidus A."/>
            <person name="Lavire C."/>
            <person name="Marechal J."/>
            <person name="Martinez M."/>
            <person name="Mastronunzio J.E."/>
            <person name="Mullin B.C."/>
            <person name="Niemann J."/>
            <person name="Pujic P."/>
            <person name="Rawnsley T."/>
            <person name="Rouy Z."/>
            <person name="Schenowitz C."/>
            <person name="Sellstedt A."/>
            <person name="Tavares F."/>
            <person name="Tomkins J.P."/>
            <person name="Vallenet D."/>
            <person name="Valverde C."/>
            <person name="Wall L.G."/>
            <person name="Wang Y."/>
            <person name="Medigue C."/>
            <person name="Benson D.R."/>
        </authorList>
    </citation>
    <scope>NUCLEOTIDE SEQUENCE [LARGE SCALE GENOMIC DNA]</scope>
    <source>
        <strain evidence="4">DSM 45986 / CECT 9034 / ACN14a</strain>
    </source>
</reference>
<dbReference type="AlphaFoldDB" id="Q0RNK9"/>
<feature type="compositionally biased region" description="Low complexity" evidence="1">
    <location>
        <begin position="13"/>
        <end position="25"/>
    </location>
</feature>
<protein>
    <submittedName>
        <fullName evidence="3">Uncharacterized protein</fullName>
    </submittedName>
</protein>